<dbReference type="SMART" id="SM00347">
    <property type="entry name" value="HTH_MARR"/>
    <property type="match status" value="1"/>
</dbReference>
<keyword evidence="10" id="KW-1185">Reference proteome</keyword>
<evidence type="ECO:0000256" key="4">
    <source>
        <dbReference type="ARBA" id="ARBA00023163"/>
    </source>
</evidence>
<reference evidence="10" key="1">
    <citation type="journal article" date="2019" name="Int. J. Syst. Evol. Microbiol.">
        <title>The Global Catalogue of Microorganisms (GCM) 10K type strain sequencing project: providing services to taxonomists for standard genome sequencing and annotation.</title>
        <authorList>
            <consortium name="The Broad Institute Genomics Platform"/>
            <consortium name="The Broad Institute Genome Sequencing Center for Infectious Disease"/>
            <person name="Wu L."/>
            <person name="Ma J."/>
        </authorList>
    </citation>
    <scope>NUCLEOTIDE SEQUENCE [LARGE SCALE GENOMIC DNA]</scope>
    <source>
        <strain evidence="10">CGMCC 1.15731</strain>
    </source>
</reference>
<keyword evidence="3" id="KW-0238">DNA-binding</keyword>
<comment type="subcellular location">
    <subcellularLocation>
        <location evidence="1">Cytoplasm</location>
    </subcellularLocation>
</comment>
<evidence type="ECO:0000256" key="6">
    <source>
        <dbReference type="ARBA" id="ARBA00047188"/>
    </source>
</evidence>
<evidence type="ECO:0000256" key="7">
    <source>
        <dbReference type="ARBA" id="ARBA00047207"/>
    </source>
</evidence>
<name>A0ABV9H7Q3_9HYPH</name>
<dbReference type="Gene3D" id="1.10.10.10">
    <property type="entry name" value="Winged helix-like DNA-binding domain superfamily/Winged helix DNA-binding domain"/>
    <property type="match status" value="1"/>
</dbReference>
<dbReference type="PANTHER" id="PTHR42756:SF1">
    <property type="entry name" value="TRANSCRIPTIONAL REPRESSOR OF EMRAB OPERON"/>
    <property type="match status" value="1"/>
</dbReference>
<dbReference type="InterPro" id="IPR055166">
    <property type="entry name" value="Transc_reg_Sar_Rot_HTH"/>
</dbReference>
<evidence type="ECO:0000256" key="5">
    <source>
        <dbReference type="ARBA" id="ARBA00046337"/>
    </source>
</evidence>
<dbReference type="EMBL" id="JBHSEL010000124">
    <property type="protein sequence ID" value="MFC4626272.1"/>
    <property type="molecule type" value="Genomic_DNA"/>
</dbReference>
<evidence type="ECO:0000256" key="1">
    <source>
        <dbReference type="ARBA" id="ARBA00004496"/>
    </source>
</evidence>
<sequence length="194" mass="22245">MDELMRTALYEGRAGRDESELTGLSEDDPLFPKLWHNPCWLSFRLNYLALRFNNPVYSLIQQKLGLLRPEFVVLWSLYLSNELTLTEVVRSSGFPKNTLSRAINRLDSLGMIQRELDMTDQRRIAMKLTDKGREAVESVEAIMMKHERTMLECLSPAERLNLSEILTKLAVASEGWPQQLSLDPEPSESEDVTS</sequence>
<accession>A0ABV9H7Q3</accession>
<proteinExistence type="inferred from homology"/>
<organism evidence="9 10">
    <name type="scientific">Daeguia caeni</name>
    <dbReference type="NCBI Taxonomy" id="439612"/>
    <lineage>
        <taxon>Bacteria</taxon>
        <taxon>Pseudomonadati</taxon>
        <taxon>Pseudomonadota</taxon>
        <taxon>Alphaproteobacteria</taxon>
        <taxon>Hyphomicrobiales</taxon>
        <taxon>Brucellaceae</taxon>
        <taxon>Daeguia</taxon>
    </lineage>
</organism>
<dbReference type="PANTHER" id="PTHR42756">
    <property type="entry name" value="TRANSCRIPTIONAL REGULATOR, MARR"/>
    <property type="match status" value="1"/>
</dbReference>
<comment type="caution">
    <text evidence="9">The sequence shown here is derived from an EMBL/GenBank/DDBJ whole genome shotgun (WGS) entry which is preliminary data.</text>
</comment>
<dbReference type="RefSeq" id="WP_374831110.1">
    <property type="nucleotide sequence ID" value="NZ_JBHEEZ010000007.1"/>
</dbReference>
<feature type="domain" description="HTH marR-type" evidence="8">
    <location>
        <begin position="42"/>
        <end position="171"/>
    </location>
</feature>
<dbReference type="Pfam" id="PF22381">
    <property type="entry name" value="Staph_reg_Sar_Rot"/>
    <property type="match status" value="1"/>
</dbReference>
<evidence type="ECO:0000256" key="2">
    <source>
        <dbReference type="ARBA" id="ARBA00023015"/>
    </source>
</evidence>
<keyword evidence="2" id="KW-0805">Transcription regulation</keyword>
<dbReference type="PROSITE" id="PS50995">
    <property type="entry name" value="HTH_MARR_2"/>
    <property type="match status" value="1"/>
</dbReference>
<dbReference type="Proteomes" id="UP001596042">
    <property type="component" value="Unassembled WGS sequence"/>
</dbReference>
<dbReference type="InterPro" id="IPR000835">
    <property type="entry name" value="HTH_MarR-typ"/>
</dbReference>
<dbReference type="InterPro" id="IPR036390">
    <property type="entry name" value="WH_DNA-bd_sf"/>
</dbReference>
<protein>
    <recommendedName>
        <fullName evidence="6">HTH-type transcriptional regulator SarZ</fullName>
    </recommendedName>
    <alternativeName>
        <fullName evidence="7">Staphylococcal accessory regulator Z</fullName>
    </alternativeName>
</protein>
<keyword evidence="4" id="KW-0804">Transcription</keyword>
<dbReference type="SUPFAM" id="SSF46785">
    <property type="entry name" value="Winged helix' DNA-binding domain"/>
    <property type="match status" value="1"/>
</dbReference>
<dbReference type="PRINTS" id="PR00598">
    <property type="entry name" value="HTHMARR"/>
</dbReference>
<evidence type="ECO:0000259" key="8">
    <source>
        <dbReference type="PROSITE" id="PS50995"/>
    </source>
</evidence>
<comment type="similarity">
    <text evidence="5">Belongs to the SarZ family.</text>
</comment>
<dbReference type="InterPro" id="IPR036388">
    <property type="entry name" value="WH-like_DNA-bd_sf"/>
</dbReference>
<evidence type="ECO:0000313" key="9">
    <source>
        <dbReference type="EMBL" id="MFC4626272.1"/>
    </source>
</evidence>
<gene>
    <name evidence="9" type="ORF">ACFO1V_13850</name>
</gene>
<evidence type="ECO:0000313" key="10">
    <source>
        <dbReference type="Proteomes" id="UP001596042"/>
    </source>
</evidence>
<evidence type="ECO:0000256" key="3">
    <source>
        <dbReference type="ARBA" id="ARBA00023125"/>
    </source>
</evidence>